<evidence type="ECO:0000259" key="5">
    <source>
        <dbReference type="SMART" id="SM00082"/>
    </source>
</evidence>
<dbReference type="InterPro" id="IPR001611">
    <property type="entry name" value="Leu-rich_rpt"/>
</dbReference>
<dbReference type="SMART" id="SM00082">
    <property type="entry name" value="LRRCT"/>
    <property type="match status" value="1"/>
</dbReference>
<keyword evidence="7" id="KW-1185">Reference proteome</keyword>
<dbReference type="PANTHER" id="PTHR24366">
    <property type="entry name" value="IG(IMMUNOGLOBULIN) AND LRR(LEUCINE RICH REPEAT) DOMAINS"/>
    <property type="match status" value="1"/>
</dbReference>
<protein>
    <recommendedName>
        <fullName evidence="5">LRRCT domain-containing protein</fullName>
    </recommendedName>
</protein>
<evidence type="ECO:0000313" key="6">
    <source>
        <dbReference type="Ensembl" id="ENSMALP00000032118.1"/>
    </source>
</evidence>
<dbReference type="InterPro" id="IPR003591">
    <property type="entry name" value="Leu-rich_rpt_typical-subtyp"/>
</dbReference>
<evidence type="ECO:0000256" key="3">
    <source>
        <dbReference type="ARBA" id="ARBA00022737"/>
    </source>
</evidence>
<keyword evidence="4" id="KW-0472">Membrane</keyword>
<dbReference type="Pfam" id="PF13855">
    <property type="entry name" value="LRR_8"/>
    <property type="match status" value="2"/>
</dbReference>
<dbReference type="SMART" id="SM00369">
    <property type="entry name" value="LRR_TYP"/>
    <property type="match status" value="4"/>
</dbReference>
<keyword evidence="4" id="KW-1133">Transmembrane helix</keyword>
<feature type="domain" description="LRRCT" evidence="5">
    <location>
        <begin position="169"/>
        <end position="219"/>
    </location>
</feature>
<organism evidence="6 7">
    <name type="scientific">Monopterus albus</name>
    <name type="common">Swamp eel</name>
    <dbReference type="NCBI Taxonomy" id="43700"/>
    <lineage>
        <taxon>Eukaryota</taxon>
        <taxon>Metazoa</taxon>
        <taxon>Chordata</taxon>
        <taxon>Craniata</taxon>
        <taxon>Vertebrata</taxon>
        <taxon>Euteleostomi</taxon>
        <taxon>Actinopterygii</taxon>
        <taxon>Neopterygii</taxon>
        <taxon>Teleostei</taxon>
        <taxon>Neoteleostei</taxon>
        <taxon>Acanthomorphata</taxon>
        <taxon>Anabantaria</taxon>
        <taxon>Synbranchiformes</taxon>
        <taxon>Synbranchidae</taxon>
        <taxon>Monopterus</taxon>
    </lineage>
</organism>
<keyword evidence="3" id="KW-0677">Repeat</keyword>
<dbReference type="PANTHER" id="PTHR24366:SF170">
    <property type="entry name" value="RE50361P"/>
    <property type="match status" value="1"/>
</dbReference>
<dbReference type="AlphaFoldDB" id="A0A3Q3KQG7"/>
<keyword evidence="2" id="KW-0732">Signal</keyword>
<dbReference type="SUPFAM" id="SSF52058">
    <property type="entry name" value="L domain-like"/>
    <property type="match status" value="1"/>
</dbReference>
<evidence type="ECO:0000256" key="2">
    <source>
        <dbReference type="ARBA" id="ARBA00022729"/>
    </source>
</evidence>
<accession>A0A3Q3KQG7</accession>
<sequence>NCGQQIPSCLLVYLYFTLWIATVFTTGLGCPELCTCSDKYGHHFAECSYKDLAEVPDGLPPNVTTVSLSANKISLISSGCFDNVTKVISLWLAHNEIISIEQGAFALLVHLALHLLKMNHNEMVHLPRDTFSNLKDLRSLQLNNNKFITIAEGTFDGLVSLSHLQIHNNPYACTCLLDWLRDWISTTTISVPEVNLIICATPEKLKGQMIKKLPESKCTCPNVTIRTEPNIHNTTFYEDSRLCGEHFEGNHGYTQIMSKSGRSQEVEIVLTITRAAQFLIILFKLYKILDILNAHLNPDLHKIHLEIDNHEIASLPYLSKFSTSAELKKK</sequence>
<dbReference type="InterPro" id="IPR000483">
    <property type="entry name" value="Cys-rich_flank_reg_C"/>
</dbReference>
<dbReference type="Proteomes" id="UP000261600">
    <property type="component" value="Unplaced"/>
</dbReference>
<dbReference type="InterPro" id="IPR032675">
    <property type="entry name" value="LRR_dom_sf"/>
</dbReference>
<evidence type="ECO:0000256" key="1">
    <source>
        <dbReference type="ARBA" id="ARBA00022614"/>
    </source>
</evidence>
<dbReference type="STRING" id="43700.ENSMALP00000032118"/>
<evidence type="ECO:0000313" key="7">
    <source>
        <dbReference type="Proteomes" id="UP000261600"/>
    </source>
</evidence>
<keyword evidence="4" id="KW-0812">Transmembrane</keyword>
<dbReference type="Ensembl" id="ENSMALT00000032671.1">
    <property type="protein sequence ID" value="ENSMALP00000032118.1"/>
    <property type="gene ID" value="ENSMALG00000022141.1"/>
</dbReference>
<evidence type="ECO:0000256" key="4">
    <source>
        <dbReference type="SAM" id="Phobius"/>
    </source>
</evidence>
<reference evidence="6" key="1">
    <citation type="submission" date="2025-08" db="UniProtKB">
        <authorList>
            <consortium name="Ensembl"/>
        </authorList>
    </citation>
    <scope>IDENTIFICATION</scope>
</reference>
<keyword evidence="1" id="KW-0433">Leucine-rich repeat</keyword>
<reference evidence="6" key="2">
    <citation type="submission" date="2025-09" db="UniProtKB">
        <authorList>
            <consortium name="Ensembl"/>
        </authorList>
    </citation>
    <scope>IDENTIFICATION</scope>
</reference>
<name>A0A3Q3KQG7_MONAL</name>
<proteinExistence type="predicted"/>
<dbReference type="Gene3D" id="3.80.10.10">
    <property type="entry name" value="Ribonuclease Inhibitor"/>
    <property type="match status" value="2"/>
</dbReference>
<feature type="transmembrane region" description="Helical" evidence="4">
    <location>
        <begin position="12"/>
        <end position="29"/>
    </location>
</feature>